<name>A0A1E3PI75_9ASCO</name>
<dbReference type="EMBL" id="KV454410">
    <property type="protein sequence ID" value="ODQ65136.1"/>
    <property type="molecule type" value="Genomic_DNA"/>
</dbReference>
<evidence type="ECO:0000313" key="1">
    <source>
        <dbReference type="EMBL" id="ODQ65136.1"/>
    </source>
</evidence>
<sequence length="401" mass="45929">MFRRPSRQVPFQETSHSDLNTKTINVIAPLSISESNILEIKQNVEPVNSKKEIPILDTKVSTRRVVLSRVHSLARPKLIQMVKTGWKERHYSNEKMSEIIPTSNSTESDEENERLTNRKEIKIGPMAKNRKDEINASKQVTEEIFYNRNTECTRLEFAPNPVSGVEGIQPEALHMANNRILYFVCIPKFFSVNSILAQVCGGPLERITNLRAENINSQSGRTNDTNFKGKTRCERLSETSRIELHFMEPEHAQNFYKFTQSGRFIINGHVCQPKWTNHASRPLPSYVRGHMIYRSARRGLVMTLSVLSTPKNEEEYVLDLRSIRADFGSFGTLVAITPLLGSPLEPTKPTPFKLAIDYTDVRYAIAARYAFDNEKSLADYRAHWELEFRKDITDRPCPATL</sequence>
<organism evidence="1 2">
    <name type="scientific">Nadsonia fulvescens var. elongata DSM 6958</name>
    <dbReference type="NCBI Taxonomy" id="857566"/>
    <lineage>
        <taxon>Eukaryota</taxon>
        <taxon>Fungi</taxon>
        <taxon>Dikarya</taxon>
        <taxon>Ascomycota</taxon>
        <taxon>Saccharomycotina</taxon>
        <taxon>Dipodascomycetes</taxon>
        <taxon>Dipodascales</taxon>
        <taxon>Dipodascales incertae sedis</taxon>
        <taxon>Nadsonia</taxon>
    </lineage>
</organism>
<dbReference type="Proteomes" id="UP000095009">
    <property type="component" value="Unassembled WGS sequence"/>
</dbReference>
<keyword evidence="2" id="KW-1185">Reference proteome</keyword>
<accession>A0A1E3PI75</accession>
<gene>
    <name evidence="1" type="ORF">NADFUDRAFT_51733</name>
</gene>
<reference evidence="1 2" key="1">
    <citation type="journal article" date="2016" name="Proc. Natl. Acad. Sci. U.S.A.">
        <title>Comparative genomics of biotechnologically important yeasts.</title>
        <authorList>
            <person name="Riley R."/>
            <person name="Haridas S."/>
            <person name="Wolfe K.H."/>
            <person name="Lopes M.R."/>
            <person name="Hittinger C.T."/>
            <person name="Goeker M."/>
            <person name="Salamov A.A."/>
            <person name="Wisecaver J.H."/>
            <person name="Long T.M."/>
            <person name="Calvey C.H."/>
            <person name="Aerts A.L."/>
            <person name="Barry K.W."/>
            <person name="Choi C."/>
            <person name="Clum A."/>
            <person name="Coughlan A.Y."/>
            <person name="Deshpande S."/>
            <person name="Douglass A.P."/>
            <person name="Hanson S.J."/>
            <person name="Klenk H.-P."/>
            <person name="LaButti K.M."/>
            <person name="Lapidus A."/>
            <person name="Lindquist E.A."/>
            <person name="Lipzen A.M."/>
            <person name="Meier-Kolthoff J.P."/>
            <person name="Ohm R.A."/>
            <person name="Otillar R.P."/>
            <person name="Pangilinan J.L."/>
            <person name="Peng Y."/>
            <person name="Rokas A."/>
            <person name="Rosa C.A."/>
            <person name="Scheuner C."/>
            <person name="Sibirny A.A."/>
            <person name="Slot J.C."/>
            <person name="Stielow J.B."/>
            <person name="Sun H."/>
            <person name="Kurtzman C.P."/>
            <person name="Blackwell M."/>
            <person name="Grigoriev I.V."/>
            <person name="Jeffries T.W."/>
        </authorList>
    </citation>
    <scope>NUCLEOTIDE SEQUENCE [LARGE SCALE GENOMIC DNA]</scope>
    <source>
        <strain evidence="1 2">DSM 6958</strain>
    </source>
</reference>
<evidence type="ECO:0000313" key="2">
    <source>
        <dbReference type="Proteomes" id="UP000095009"/>
    </source>
</evidence>
<protein>
    <submittedName>
        <fullName evidence="1">Uncharacterized protein</fullName>
    </submittedName>
</protein>
<proteinExistence type="predicted"/>
<dbReference type="OrthoDB" id="4073963at2759"/>
<dbReference type="AlphaFoldDB" id="A0A1E3PI75"/>
<dbReference type="STRING" id="857566.A0A1E3PI75"/>